<dbReference type="Gene3D" id="1.20.120.1490">
    <property type="match status" value="1"/>
</dbReference>
<sequence precursor="true">MNLKNIVSLALAVALISPVMADDAVKEKKKNAKGNRGASMAGQLIKQLKPVGLTDEQTKKIKELAKEPTELAKKIREEAGLTPELMKKRTAAMKELKDSGKKGKEMNAAVNEKAGLTETQIAAFTKMNEARTKFQRAAMALLTDEQKAKVPEKMQRMLKGPADRKGKGKGKGKKKDATE</sequence>
<gene>
    <name evidence="3" type="ORF">K239x_40370</name>
</gene>
<proteinExistence type="predicted"/>
<reference evidence="3 4" key="1">
    <citation type="submission" date="2019-02" db="EMBL/GenBank/DDBJ databases">
        <title>Deep-cultivation of Planctomycetes and their phenomic and genomic characterization uncovers novel biology.</title>
        <authorList>
            <person name="Wiegand S."/>
            <person name="Jogler M."/>
            <person name="Boedeker C."/>
            <person name="Pinto D."/>
            <person name="Vollmers J."/>
            <person name="Rivas-Marin E."/>
            <person name="Kohn T."/>
            <person name="Peeters S.H."/>
            <person name="Heuer A."/>
            <person name="Rast P."/>
            <person name="Oberbeckmann S."/>
            <person name="Bunk B."/>
            <person name="Jeske O."/>
            <person name="Meyerdierks A."/>
            <person name="Storesund J.E."/>
            <person name="Kallscheuer N."/>
            <person name="Luecker S."/>
            <person name="Lage O.M."/>
            <person name="Pohl T."/>
            <person name="Merkel B.J."/>
            <person name="Hornburger P."/>
            <person name="Mueller R.-W."/>
            <person name="Bruemmer F."/>
            <person name="Labrenz M."/>
            <person name="Spormann A.M."/>
            <person name="Op den Camp H."/>
            <person name="Overmann J."/>
            <person name="Amann R."/>
            <person name="Jetten M.S.M."/>
            <person name="Mascher T."/>
            <person name="Medema M.H."/>
            <person name="Devos D.P."/>
            <person name="Kaster A.-K."/>
            <person name="Ovreas L."/>
            <person name="Rohde M."/>
            <person name="Galperin M.Y."/>
            <person name="Jogler C."/>
        </authorList>
    </citation>
    <scope>NUCLEOTIDE SEQUENCE [LARGE SCALE GENOMIC DNA]</scope>
    <source>
        <strain evidence="3 4">K23_9</strain>
    </source>
</reference>
<evidence type="ECO:0000256" key="2">
    <source>
        <dbReference type="SAM" id="SignalP"/>
    </source>
</evidence>
<evidence type="ECO:0008006" key="5">
    <source>
        <dbReference type="Google" id="ProtNLM"/>
    </source>
</evidence>
<protein>
    <recommendedName>
        <fullName evidence="5">LTXXQ motif protein</fullName>
    </recommendedName>
</protein>
<feature type="chain" id="PRO_5021697653" description="LTXXQ motif protein" evidence="2">
    <location>
        <begin position="22"/>
        <end position="179"/>
    </location>
</feature>
<keyword evidence="4" id="KW-1185">Reference proteome</keyword>
<evidence type="ECO:0000313" key="4">
    <source>
        <dbReference type="Proteomes" id="UP000319817"/>
    </source>
</evidence>
<feature type="signal peptide" evidence="2">
    <location>
        <begin position="1"/>
        <end position="21"/>
    </location>
</feature>
<evidence type="ECO:0000313" key="3">
    <source>
        <dbReference type="EMBL" id="QDT12029.1"/>
    </source>
</evidence>
<feature type="compositionally biased region" description="Basic and acidic residues" evidence="1">
    <location>
        <begin position="145"/>
        <end position="165"/>
    </location>
</feature>
<dbReference type="EMBL" id="CP036526">
    <property type="protein sequence ID" value="QDT12029.1"/>
    <property type="molecule type" value="Genomic_DNA"/>
</dbReference>
<feature type="region of interest" description="Disordered" evidence="1">
    <location>
        <begin position="145"/>
        <end position="179"/>
    </location>
</feature>
<evidence type="ECO:0000256" key="1">
    <source>
        <dbReference type="SAM" id="MobiDB-lite"/>
    </source>
</evidence>
<feature type="compositionally biased region" description="Basic residues" evidence="1">
    <location>
        <begin position="166"/>
        <end position="179"/>
    </location>
</feature>
<dbReference type="Proteomes" id="UP000319817">
    <property type="component" value="Chromosome"/>
</dbReference>
<keyword evidence="2" id="KW-0732">Signal</keyword>
<name>A0A517NY47_9BACT</name>
<organism evidence="3 4">
    <name type="scientific">Stieleria marina</name>
    <dbReference type="NCBI Taxonomy" id="1930275"/>
    <lineage>
        <taxon>Bacteria</taxon>
        <taxon>Pseudomonadati</taxon>
        <taxon>Planctomycetota</taxon>
        <taxon>Planctomycetia</taxon>
        <taxon>Pirellulales</taxon>
        <taxon>Pirellulaceae</taxon>
        <taxon>Stieleria</taxon>
    </lineage>
</organism>
<dbReference type="AlphaFoldDB" id="A0A517NY47"/>
<accession>A0A517NY47</accession>